<dbReference type="RefSeq" id="WP_271316393.1">
    <property type="nucleotide sequence ID" value="NZ_JABXJJ020000001.1"/>
</dbReference>
<evidence type="ECO:0000256" key="1">
    <source>
        <dbReference type="ARBA" id="ARBA00004651"/>
    </source>
</evidence>
<dbReference type="CDD" id="cd03012">
    <property type="entry name" value="TlpA_like_DipZ_like"/>
    <property type="match status" value="1"/>
</dbReference>
<dbReference type="InterPro" id="IPR050553">
    <property type="entry name" value="Thioredoxin_ResA/DsbE_sf"/>
</dbReference>
<sequence length="566" mass="59107">MVTLALIGLVGGLITGISPCILPVLPVIFLSGGVQGARTAEGGRRSGRRPYLVVAGLTLSFSVFTLVGTLALSSLPVPQDIIRWAGLVLLVLLGAGMMSPQVEAWLEKPFSRLPQRQVGADRGGFVLGLVLGTVYVPCAGPVLAAITVAGATGRVSGHILVLTLAFAIGTAIPLLVFALAGRGLAERLRVFRSHQRRIRVCAGVVVIALAVALTTNLTDAVQRAIPDYTSALNKGVNGSGDVTRALGSGGSAALAACAQNPDPTAGLQNCGAAPAISGIQQWLNTPKGTPISLRSLKGKVVLVDFWAYSCINCQRAITHVTSWYSTYQADGLVVIGVHTPEYAFEHVPGNVAAGAKRLGITYPVALDNTYTTWNNFGNDSWPAEYLIDANGTVRYASIGEGDYGHTESLIRQLLTAAHPGTTLPAATRVADTTPTFAYETPETYLGAERANNFAYGPTLSAGTRTYHYPSSVPGDSFALSGTWSVGGQALTAKSTAGIALNFDANDVYLDVGGTGTVTATVDGRTTTYRISGSPDIHTLVSRRTARRSTLRVTLSPGLSAYSFTFG</sequence>
<feature type="transmembrane region" description="Helical" evidence="6">
    <location>
        <begin position="123"/>
        <end position="146"/>
    </location>
</feature>
<keyword evidence="2" id="KW-1003">Cell membrane</keyword>
<keyword evidence="3 6" id="KW-0812">Transmembrane</keyword>
<keyword evidence="5 6" id="KW-0472">Membrane</keyword>
<gene>
    <name evidence="8" type="ORF">POF50_000755</name>
</gene>
<dbReference type="PANTHER" id="PTHR42852:SF13">
    <property type="entry name" value="PROTEIN DIPZ"/>
    <property type="match status" value="1"/>
</dbReference>
<feature type="transmembrane region" description="Helical" evidence="6">
    <location>
        <begin position="200"/>
        <end position="218"/>
    </location>
</feature>
<dbReference type="InterPro" id="IPR041017">
    <property type="entry name" value="Thioredoxin_10"/>
</dbReference>
<feature type="transmembrane region" description="Helical" evidence="6">
    <location>
        <begin position="158"/>
        <end position="180"/>
    </location>
</feature>
<dbReference type="InterPro" id="IPR003834">
    <property type="entry name" value="Cyt_c_assmbl_TM_dom"/>
</dbReference>
<dbReference type="GO" id="GO:0016491">
    <property type="term" value="F:oxidoreductase activity"/>
    <property type="evidence" value="ECO:0007669"/>
    <property type="project" value="InterPro"/>
</dbReference>
<dbReference type="SUPFAM" id="SSF52833">
    <property type="entry name" value="Thioredoxin-like"/>
    <property type="match status" value="1"/>
</dbReference>
<organism evidence="8">
    <name type="scientific">Streptantibioticus silvisoli</name>
    <dbReference type="NCBI Taxonomy" id="2705255"/>
    <lineage>
        <taxon>Bacteria</taxon>
        <taxon>Bacillati</taxon>
        <taxon>Actinomycetota</taxon>
        <taxon>Actinomycetes</taxon>
        <taxon>Kitasatosporales</taxon>
        <taxon>Streptomycetaceae</taxon>
        <taxon>Streptantibioticus</taxon>
    </lineage>
</organism>
<evidence type="ECO:0000256" key="2">
    <source>
        <dbReference type="ARBA" id="ARBA00022475"/>
    </source>
</evidence>
<dbReference type="Gene3D" id="3.40.30.10">
    <property type="entry name" value="Glutaredoxin"/>
    <property type="match status" value="1"/>
</dbReference>
<keyword evidence="4 6" id="KW-1133">Transmembrane helix</keyword>
<comment type="subcellular location">
    <subcellularLocation>
        <location evidence="1">Cell membrane</location>
        <topology evidence="1">Multi-pass membrane protein</topology>
    </subcellularLocation>
</comment>
<dbReference type="EMBL" id="JABXJJ020000001">
    <property type="protein sequence ID" value="MDI5967895.1"/>
    <property type="molecule type" value="Genomic_DNA"/>
</dbReference>
<feature type="transmembrane region" description="Helical" evidence="6">
    <location>
        <begin position="6"/>
        <end position="30"/>
    </location>
</feature>
<dbReference type="Pfam" id="PF02683">
    <property type="entry name" value="DsbD_TM"/>
    <property type="match status" value="1"/>
</dbReference>
<protein>
    <submittedName>
        <fullName evidence="8">Cytochrome c biogenesis protein DipZ</fullName>
    </submittedName>
</protein>
<feature type="transmembrane region" description="Helical" evidence="6">
    <location>
        <begin position="81"/>
        <end position="102"/>
    </location>
</feature>
<dbReference type="InterPro" id="IPR000866">
    <property type="entry name" value="AhpC/TSA"/>
</dbReference>
<evidence type="ECO:0000256" key="6">
    <source>
        <dbReference type="SAM" id="Phobius"/>
    </source>
</evidence>
<feature type="domain" description="Thioredoxin" evidence="7">
    <location>
        <begin position="267"/>
        <end position="415"/>
    </location>
</feature>
<dbReference type="Gene3D" id="2.60.120.260">
    <property type="entry name" value="Galactose-binding domain-like"/>
    <property type="match status" value="1"/>
</dbReference>
<evidence type="ECO:0000256" key="4">
    <source>
        <dbReference type="ARBA" id="ARBA00022989"/>
    </source>
</evidence>
<reference evidence="8" key="1">
    <citation type="submission" date="2023-05" db="EMBL/GenBank/DDBJ databases">
        <title>Streptantibioticus silvisoli sp. nov., acidotolerant actinomycetes 1 from pine litter.</title>
        <authorList>
            <person name="Swiecimska M."/>
            <person name="Golinska P."/>
            <person name="Sangal V."/>
            <person name="Wachnowicz B."/>
            <person name="Goodfellow M."/>
        </authorList>
    </citation>
    <scope>NUCLEOTIDE SEQUENCE</scope>
    <source>
        <strain evidence="8">SL13</strain>
    </source>
</reference>
<dbReference type="PANTHER" id="PTHR42852">
    <property type="entry name" value="THIOL:DISULFIDE INTERCHANGE PROTEIN DSBE"/>
    <property type="match status" value="1"/>
</dbReference>
<dbReference type="InterPro" id="IPR036249">
    <property type="entry name" value="Thioredoxin-like_sf"/>
</dbReference>
<dbReference type="InterPro" id="IPR013766">
    <property type="entry name" value="Thioredoxin_domain"/>
</dbReference>
<evidence type="ECO:0000259" key="7">
    <source>
        <dbReference type="PROSITE" id="PS51352"/>
    </source>
</evidence>
<proteinExistence type="predicted"/>
<name>A0AA90H2Y4_9ACTN</name>
<dbReference type="GO" id="GO:0016209">
    <property type="term" value="F:antioxidant activity"/>
    <property type="evidence" value="ECO:0007669"/>
    <property type="project" value="InterPro"/>
</dbReference>
<feature type="transmembrane region" description="Helical" evidence="6">
    <location>
        <begin position="51"/>
        <end position="75"/>
    </location>
</feature>
<dbReference type="GO" id="GO:0017004">
    <property type="term" value="P:cytochrome complex assembly"/>
    <property type="evidence" value="ECO:0007669"/>
    <property type="project" value="InterPro"/>
</dbReference>
<dbReference type="AlphaFoldDB" id="A0AA90H2Y4"/>
<dbReference type="GO" id="GO:0005886">
    <property type="term" value="C:plasma membrane"/>
    <property type="evidence" value="ECO:0007669"/>
    <property type="project" value="UniProtKB-SubCell"/>
</dbReference>
<evidence type="ECO:0000256" key="5">
    <source>
        <dbReference type="ARBA" id="ARBA00023136"/>
    </source>
</evidence>
<dbReference type="Pfam" id="PF17991">
    <property type="entry name" value="Thioredoxin_10"/>
    <property type="match status" value="1"/>
</dbReference>
<dbReference type="Pfam" id="PF00578">
    <property type="entry name" value="AhpC-TSA"/>
    <property type="match status" value="1"/>
</dbReference>
<comment type="caution">
    <text evidence="8">The sequence shown here is derived from an EMBL/GenBank/DDBJ whole genome shotgun (WGS) entry which is preliminary data.</text>
</comment>
<evidence type="ECO:0000256" key="3">
    <source>
        <dbReference type="ARBA" id="ARBA00022692"/>
    </source>
</evidence>
<accession>A0AA90H2Y4</accession>
<evidence type="ECO:0000313" key="8">
    <source>
        <dbReference type="EMBL" id="MDI5967895.1"/>
    </source>
</evidence>
<dbReference type="PROSITE" id="PS51352">
    <property type="entry name" value="THIOREDOXIN_2"/>
    <property type="match status" value="1"/>
</dbReference>